<evidence type="ECO:0000313" key="6">
    <source>
        <dbReference type="Proteomes" id="UP000198302"/>
    </source>
</evidence>
<evidence type="ECO:0000256" key="1">
    <source>
        <dbReference type="SAM" id="SignalP"/>
    </source>
</evidence>
<comment type="caution">
    <text evidence="3">The sequence shown here is derived from an EMBL/GenBank/DDBJ whole genome shotgun (WGS) entry which is preliminary data.</text>
</comment>
<name>A0A0D0F032_9FLAO</name>
<proteinExistence type="predicted"/>
<evidence type="ECO:0000313" key="3">
    <source>
        <dbReference type="EMBL" id="KIO52956.1"/>
    </source>
</evidence>
<reference evidence="4 6" key="2">
    <citation type="submission" date="2016-11" db="EMBL/GenBank/DDBJ databases">
        <title>Whole genomes of Flavobacteriaceae.</title>
        <authorList>
            <person name="Stine C."/>
            <person name="Li C."/>
            <person name="Tadesse D."/>
        </authorList>
    </citation>
    <scope>NUCLEOTIDE SEQUENCE [LARGE SCALE GENOMIC DNA]</scope>
    <source>
        <strain evidence="4 6">ATCC 51468</strain>
    </source>
</reference>
<dbReference type="OrthoDB" id="9794147at2"/>
<dbReference type="EMBL" id="JPRK01000008">
    <property type="protein sequence ID" value="KIO52956.1"/>
    <property type="molecule type" value="Genomic_DNA"/>
</dbReference>
<sequence>MKTIKSILLAVVITLSLQVNAQKRYSLSKSTFEVAGTSNIHDWTMRSTEGNGGANLVVTDSRLIDIKNLTITLLAESIKSSKTSMDNVAYEALDTKNYKNIRYVLKSADKVNESTWVLIGTYTIAGVSKDYKTQVRVTSNDSDTFILQGSNRMTFADFEMTTPSAALGVVKAGKELTVLFNITLTDFSKNENTLVVK</sequence>
<feature type="chain" id="PRO_5002210051" description="Lipid/polyisoprenoid-binding YceI-like domain-containing protein" evidence="1">
    <location>
        <begin position="22"/>
        <end position="197"/>
    </location>
</feature>
<dbReference type="InterPro" id="IPR007372">
    <property type="entry name" value="Lipid/polyisoprenoid-bd_YceI"/>
</dbReference>
<dbReference type="Gene3D" id="2.40.128.110">
    <property type="entry name" value="Lipid/polyisoprenoid-binding, YceI-like"/>
    <property type="match status" value="1"/>
</dbReference>
<keyword evidence="6" id="KW-1185">Reference proteome</keyword>
<evidence type="ECO:0000313" key="5">
    <source>
        <dbReference type="Proteomes" id="UP000032061"/>
    </source>
</evidence>
<dbReference type="AlphaFoldDB" id="A0A0D0F032"/>
<feature type="signal peptide" evidence="1">
    <location>
        <begin position="1"/>
        <end position="21"/>
    </location>
</feature>
<gene>
    <name evidence="4" type="ORF">B0A73_07945</name>
    <name evidence="3" type="ORF">IW18_10530</name>
</gene>
<dbReference type="Proteomes" id="UP000198302">
    <property type="component" value="Unassembled WGS sequence"/>
</dbReference>
<keyword evidence="1" id="KW-0732">Signal</keyword>
<dbReference type="InterPro" id="IPR036761">
    <property type="entry name" value="TTHA0802/YceI-like_sf"/>
</dbReference>
<dbReference type="RefSeq" id="WP_041517535.1">
    <property type="nucleotide sequence ID" value="NZ_JPRK01000008.1"/>
</dbReference>
<dbReference type="SUPFAM" id="SSF101874">
    <property type="entry name" value="YceI-like"/>
    <property type="match status" value="1"/>
</dbReference>
<dbReference type="EMBL" id="MUGX01000010">
    <property type="protein sequence ID" value="OXA88599.1"/>
    <property type="molecule type" value="Genomic_DNA"/>
</dbReference>
<dbReference type="SMART" id="SM00867">
    <property type="entry name" value="YceI"/>
    <property type="match status" value="1"/>
</dbReference>
<feature type="domain" description="Lipid/polyisoprenoid-binding YceI-like" evidence="2">
    <location>
        <begin position="24"/>
        <end position="185"/>
    </location>
</feature>
<dbReference type="STRING" id="37752.IW18_10530"/>
<organism evidence="3 5">
    <name type="scientific">Flavobacterium hibernum</name>
    <dbReference type="NCBI Taxonomy" id="37752"/>
    <lineage>
        <taxon>Bacteria</taxon>
        <taxon>Pseudomonadati</taxon>
        <taxon>Bacteroidota</taxon>
        <taxon>Flavobacteriia</taxon>
        <taxon>Flavobacteriales</taxon>
        <taxon>Flavobacteriaceae</taxon>
        <taxon>Flavobacterium</taxon>
    </lineage>
</organism>
<evidence type="ECO:0000259" key="2">
    <source>
        <dbReference type="SMART" id="SM00867"/>
    </source>
</evidence>
<protein>
    <recommendedName>
        <fullName evidence="2">Lipid/polyisoprenoid-binding YceI-like domain-containing protein</fullName>
    </recommendedName>
</protein>
<evidence type="ECO:0000313" key="4">
    <source>
        <dbReference type="EMBL" id="OXA88599.1"/>
    </source>
</evidence>
<dbReference type="Proteomes" id="UP000032061">
    <property type="component" value="Unassembled WGS sequence"/>
</dbReference>
<dbReference type="Pfam" id="PF04264">
    <property type="entry name" value="YceI"/>
    <property type="match status" value="1"/>
</dbReference>
<reference evidence="3 5" key="1">
    <citation type="submission" date="2015-01" db="EMBL/GenBank/DDBJ databases">
        <title>Genome of Flavobacterium hibernum DSM 12611.</title>
        <authorList>
            <person name="Stropko S.J."/>
            <person name="Pipes S.E."/>
            <person name="Newman J.D."/>
        </authorList>
    </citation>
    <scope>NUCLEOTIDE SEQUENCE [LARGE SCALE GENOMIC DNA]</scope>
    <source>
        <strain evidence="3 5">DSM 12611</strain>
    </source>
</reference>
<accession>A0A0D0F032</accession>